<accession>A0ABM7QND3</accession>
<evidence type="ECO:0000313" key="2">
    <source>
        <dbReference type="Proteomes" id="UP000680679"/>
    </source>
</evidence>
<evidence type="ECO:0000313" key="1">
    <source>
        <dbReference type="EMBL" id="BCU07434.1"/>
    </source>
</evidence>
<dbReference type="Proteomes" id="UP000680679">
    <property type="component" value="Chromosome"/>
</dbReference>
<proteinExistence type="predicted"/>
<organism evidence="1 2">
    <name type="scientific">Allochromatium tepidum</name>
    <dbReference type="NCBI Taxonomy" id="553982"/>
    <lineage>
        <taxon>Bacteria</taxon>
        <taxon>Pseudomonadati</taxon>
        <taxon>Pseudomonadota</taxon>
        <taxon>Gammaproteobacteria</taxon>
        <taxon>Chromatiales</taxon>
        <taxon>Chromatiaceae</taxon>
        <taxon>Allochromatium</taxon>
    </lineage>
</organism>
<dbReference type="EMBL" id="AP024563">
    <property type="protein sequence ID" value="BCU07434.1"/>
    <property type="molecule type" value="Genomic_DNA"/>
</dbReference>
<evidence type="ECO:0008006" key="3">
    <source>
        <dbReference type="Google" id="ProtNLM"/>
    </source>
</evidence>
<dbReference type="RefSeq" id="WP_213378540.1">
    <property type="nucleotide sequence ID" value="NZ_AP024563.1"/>
</dbReference>
<name>A0ABM7QND3_9GAMM</name>
<protein>
    <recommendedName>
        <fullName evidence="3">Cysteinyl-tRNA synthetase</fullName>
    </recommendedName>
</protein>
<sequence>MTIAVQVEKLTFIFPTGWLASKYDDWSFYREQFSRQFNGIQAVDLLARGPDATVYLIEVKDYRHPDAEKPSQLPQAIANKVLMTLAALLPAKLNGNDPGERTIAGEVLKGRKLRVIAHIELPKAHQPVVDPADLKQKLAQLLRAVDAHPKVVSKDNMHRLGWTVT</sequence>
<keyword evidence="2" id="KW-1185">Reference proteome</keyword>
<reference evidence="1 2" key="1">
    <citation type="submission" date="2021-04" db="EMBL/GenBank/DDBJ databases">
        <title>Complete genome sequencing of Allochromatium tepidum strain NZ.</title>
        <authorList>
            <person name="Tsukatani Y."/>
            <person name="Mori H."/>
        </authorList>
    </citation>
    <scope>NUCLEOTIDE SEQUENCE [LARGE SCALE GENOMIC DNA]</scope>
    <source>
        <strain evidence="1 2">NZ</strain>
    </source>
</reference>
<gene>
    <name evidence="1" type="ORF">Atep_21110</name>
</gene>